<feature type="transmembrane region" description="Helical" evidence="2">
    <location>
        <begin position="12"/>
        <end position="34"/>
    </location>
</feature>
<keyword evidence="2" id="KW-0472">Membrane</keyword>
<feature type="transmembrane region" description="Helical" evidence="2">
    <location>
        <begin position="76"/>
        <end position="97"/>
    </location>
</feature>
<feature type="domain" description="CAAX prenyl protease 2/Lysostaphin resistance protein A-like" evidence="3">
    <location>
        <begin position="113"/>
        <end position="214"/>
    </location>
</feature>
<dbReference type="AlphaFoldDB" id="A0A6P1EA76"/>
<keyword evidence="2" id="KW-0812">Transmembrane</keyword>
<protein>
    <submittedName>
        <fullName evidence="4">CPBP family intramembrane metalloprotease</fullName>
    </submittedName>
</protein>
<gene>
    <name evidence="4" type="ORF">GQR93_05070</name>
</gene>
<feature type="transmembrane region" description="Helical" evidence="2">
    <location>
        <begin position="232"/>
        <end position="251"/>
    </location>
</feature>
<dbReference type="RefSeq" id="WP_003552941.1">
    <property type="nucleotide sequence ID" value="NZ_CABKOL010000106.1"/>
</dbReference>
<feature type="transmembrane region" description="Helical" evidence="2">
    <location>
        <begin position="150"/>
        <end position="171"/>
    </location>
</feature>
<dbReference type="Pfam" id="PF02517">
    <property type="entry name" value="Rce1-like"/>
    <property type="match status" value="1"/>
</dbReference>
<reference evidence="4 5" key="1">
    <citation type="submission" date="2019-12" db="EMBL/GenBank/DDBJ databases">
        <title>Lactobacillus hilgardii FLUB.</title>
        <authorList>
            <person name="Gustaw K."/>
        </authorList>
    </citation>
    <scope>NUCLEOTIDE SEQUENCE [LARGE SCALE GENOMIC DNA]</scope>
    <source>
        <strain evidence="4 5">FLUB</strain>
    </source>
</reference>
<dbReference type="GO" id="GO:0004175">
    <property type="term" value="F:endopeptidase activity"/>
    <property type="evidence" value="ECO:0007669"/>
    <property type="project" value="UniProtKB-ARBA"/>
</dbReference>
<feature type="transmembrane region" description="Helical" evidence="2">
    <location>
        <begin position="46"/>
        <end position="64"/>
    </location>
</feature>
<evidence type="ECO:0000256" key="1">
    <source>
        <dbReference type="ARBA" id="ARBA00009067"/>
    </source>
</evidence>
<accession>A0A6P1EA76</accession>
<evidence type="ECO:0000313" key="4">
    <source>
        <dbReference type="EMBL" id="QHB51633.1"/>
    </source>
</evidence>
<keyword evidence="4" id="KW-0378">Hydrolase</keyword>
<dbReference type="GO" id="GO:0080120">
    <property type="term" value="P:CAAX-box protein maturation"/>
    <property type="evidence" value="ECO:0007669"/>
    <property type="project" value="UniProtKB-ARBA"/>
</dbReference>
<proteinExistence type="inferred from homology"/>
<dbReference type="GO" id="GO:0008237">
    <property type="term" value="F:metallopeptidase activity"/>
    <property type="evidence" value="ECO:0007669"/>
    <property type="project" value="UniProtKB-KW"/>
</dbReference>
<feature type="transmembrane region" description="Helical" evidence="2">
    <location>
        <begin position="183"/>
        <end position="212"/>
    </location>
</feature>
<evidence type="ECO:0000259" key="3">
    <source>
        <dbReference type="Pfam" id="PF02517"/>
    </source>
</evidence>
<keyword evidence="4" id="KW-0482">Metalloprotease</keyword>
<dbReference type="EMBL" id="CP047121">
    <property type="protein sequence ID" value="QHB51633.1"/>
    <property type="molecule type" value="Genomic_DNA"/>
</dbReference>
<dbReference type="InterPro" id="IPR003675">
    <property type="entry name" value="Rce1/LyrA-like_dom"/>
</dbReference>
<comment type="similarity">
    <text evidence="1">Belongs to the UPF0177 family.</text>
</comment>
<evidence type="ECO:0000313" key="5">
    <source>
        <dbReference type="Proteomes" id="UP000465035"/>
    </source>
</evidence>
<dbReference type="GO" id="GO:0006508">
    <property type="term" value="P:proteolysis"/>
    <property type="evidence" value="ECO:0007669"/>
    <property type="project" value="UniProtKB-KW"/>
</dbReference>
<sequence length="264" mass="29268">MIQTRWSWQKLLISAVILFGLLFGISFVSRAILFSGHSETAIYLRAVVRFTYAVIAGGIAYYGLGGNRLLKSVPPLNLFLKIMITVIGVLLILLLLVSGFPYRLLAMVHSNLFIANTLVALSAGVLEEFTCRGLLLSAFAQAFERNKYRYTWAAVVSGGCFGLLHLFNLLAGQALMTTLQQAIYAFVLGILFVAIRLTTNSLVWVMIIHFFIDWQPTISSEVMTGSGSPWGAFFIVWTPVLLIGLAFMIGFDKNVRWHSGLSFL</sequence>
<keyword evidence="2" id="KW-1133">Transmembrane helix</keyword>
<dbReference type="Proteomes" id="UP000465035">
    <property type="component" value="Chromosome"/>
</dbReference>
<keyword evidence="4" id="KW-0645">Protease</keyword>
<evidence type="ECO:0000256" key="2">
    <source>
        <dbReference type="SAM" id="Phobius"/>
    </source>
</evidence>
<dbReference type="GeneID" id="69057724"/>
<name>A0A6P1EA76_LENHI</name>
<organism evidence="4 5">
    <name type="scientific">Lentilactobacillus hilgardii</name>
    <name type="common">Lactobacillus hilgardii</name>
    <dbReference type="NCBI Taxonomy" id="1588"/>
    <lineage>
        <taxon>Bacteria</taxon>
        <taxon>Bacillati</taxon>
        <taxon>Bacillota</taxon>
        <taxon>Bacilli</taxon>
        <taxon>Lactobacillales</taxon>
        <taxon>Lactobacillaceae</taxon>
        <taxon>Lentilactobacillus</taxon>
    </lineage>
</organism>